<dbReference type="PROSITE" id="PS51471">
    <property type="entry name" value="FE2OG_OXY"/>
    <property type="match status" value="1"/>
</dbReference>
<dbReference type="GO" id="GO:0051213">
    <property type="term" value="F:dioxygenase activity"/>
    <property type="evidence" value="ECO:0007669"/>
    <property type="project" value="UniProtKB-KW"/>
</dbReference>
<dbReference type="InterPro" id="IPR045054">
    <property type="entry name" value="P4HA-like"/>
</dbReference>
<dbReference type="EMBL" id="CP009654">
    <property type="protein sequence ID" value="APC96624.1"/>
    <property type="molecule type" value="Genomic_DNA"/>
</dbReference>
<dbReference type="InterPro" id="IPR044862">
    <property type="entry name" value="Pro_4_hyd_alph_FE2OG_OXY"/>
</dbReference>
<evidence type="ECO:0000256" key="5">
    <source>
        <dbReference type="ARBA" id="ARBA00023002"/>
    </source>
</evidence>
<dbReference type="PANTHER" id="PTHR10869">
    <property type="entry name" value="PROLYL 4-HYDROXYLASE ALPHA SUBUNIT"/>
    <property type="match status" value="1"/>
</dbReference>
<dbReference type="GO" id="GO:0005506">
    <property type="term" value="F:iron ion binding"/>
    <property type="evidence" value="ECO:0007669"/>
    <property type="project" value="InterPro"/>
</dbReference>
<keyword evidence="6" id="KW-0408">Iron</keyword>
<proteinExistence type="predicted"/>
<gene>
    <name evidence="8" type="ORF">KX01_1166</name>
</gene>
<evidence type="ECO:0000256" key="2">
    <source>
        <dbReference type="ARBA" id="ARBA00022723"/>
    </source>
</evidence>
<dbReference type="OrthoDB" id="269774at2"/>
<keyword evidence="3" id="KW-0847">Vitamin C</keyword>
<evidence type="ECO:0000256" key="4">
    <source>
        <dbReference type="ARBA" id="ARBA00022964"/>
    </source>
</evidence>
<keyword evidence="2" id="KW-0479">Metal-binding</keyword>
<evidence type="ECO:0000313" key="9">
    <source>
        <dbReference type="Proteomes" id="UP000182521"/>
    </source>
</evidence>
<evidence type="ECO:0000313" key="8">
    <source>
        <dbReference type="EMBL" id="APC96624.1"/>
    </source>
</evidence>
<dbReference type="RefSeq" id="WP_083578904.1">
    <property type="nucleotide sequence ID" value="NZ_CP009654.1"/>
</dbReference>
<protein>
    <submittedName>
        <fullName evidence="8">2OG-Fe(II) oxygenase superfamily protein</fullName>
    </submittedName>
</protein>
<dbReference type="STRING" id="1542390.KX01_1166"/>
<evidence type="ECO:0000259" key="7">
    <source>
        <dbReference type="PROSITE" id="PS51471"/>
    </source>
</evidence>
<organism evidence="8 9">
    <name type="scientific">Francisella frigiditurris</name>
    <dbReference type="NCBI Taxonomy" id="1542390"/>
    <lineage>
        <taxon>Bacteria</taxon>
        <taxon>Pseudomonadati</taxon>
        <taxon>Pseudomonadota</taxon>
        <taxon>Gammaproteobacteria</taxon>
        <taxon>Thiotrichales</taxon>
        <taxon>Francisellaceae</taxon>
        <taxon>Francisella</taxon>
    </lineage>
</organism>
<keyword evidence="5" id="KW-0560">Oxidoreductase</keyword>
<accession>A0A1J0KS58</accession>
<dbReference type="InterPro" id="IPR005123">
    <property type="entry name" value="Oxoglu/Fe-dep_dioxygenase_dom"/>
</dbReference>
<feature type="domain" description="Fe2OG dioxygenase" evidence="7">
    <location>
        <begin position="160"/>
        <end position="269"/>
    </location>
</feature>
<dbReference type="GO" id="GO:0016705">
    <property type="term" value="F:oxidoreductase activity, acting on paired donors, with incorporation or reduction of molecular oxygen"/>
    <property type="evidence" value="ECO:0007669"/>
    <property type="project" value="InterPro"/>
</dbReference>
<comment type="cofactor">
    <cofactor evidence="1">
        <name>L-ascorbate</name>
        <dbReference type="ChEBI" id="CHEBI:38290"/>
    </cofactor>
</comment>
<dbReference type="Pfam" id="PF13640">
    <property type="entry name" value="2OG-FeII_Oxy_3"/>
    <property type="match status" value="1"/>
</dbReference>
<keyword evidence="9" id="KW-1185">Reference proteome</keyword>
<evidence type="ECO:0000256" key="3">
    <source>
        <dbReference type="ARBA" id="ARBA00022896"/>
    </source>
</evidence>
<name>A0A1J0KS58_9GAMM</name>
<dbReference type="SMART" id="SM00702">
    <property type="entry name" value="P4Hc"/>
    <property type="match status" value="1"/>
</dbReference>
<dbReference type="GO" id="GO:0031418">
    <property type="term" value="F:L-ascorbic acid binding"/>
    <property type="evidence" value="ECO:0007669"/>
    <property type="project" value="UniProtKB-KW"/>
</dbReference>
<reference evidence="9" key="1">
    <citation type="submission" date="2014-10" db="EMBL/GenBank/DDBJ databases">
        <authorList>
            <person name="Kuske C.R."/>
            <person name="Challacombe J.F."/>
            <person name="Daligault H.E."/>
            <person name="Davenport K.W."/>
            <person name="Johnson S.L."/>
            <person name="Siddaramappa S."/>
            <person name="Petersen J.M."/>
        </authorList>
    </citation>
    <scope>NUCLEOTIDE SEQUENCE [LARGE SCALE GENOMIC DNA]</scope>
    <source>
        <strain evidence="9">CA97-1460</strain>
    </source>
</reference>
<dbReference type="KEGG" id="frc:KX01_1166"/>
<sequence length="272" mass="31626">MITELDASWQAWVKENIERGCNKEELFKIMLDHQFTPSTIQAALGLKELSQYLKSLINNEDLDHKPQLYNLPEETFKTAQKVPSDKARAYIQPDFLSKEECEQVIARIKKNLRPSLITNPNEPDKYFRTSKTCDLGIHTDDFIKYIDHKIAGYLGIDPSCSEVIQGQYYQIGNEFKLHTDYFQPNTSEYKQFAARQGQRTWTFMIYLNNVEEGGHTDFPNLDLSVKPKLGTAVIWNSLDEKGVVNRNTLHWAKPIIKGEKYVITKWFRERAI</sequence>
<evidence type="ECO:0000256" key="6">
    <source>
        <dbReference type="ARBA" id="ARBA00023004"/>
    </source>
</evidence>
<dbReference type="PANTHER" id="PTHR10869:SF246">
    <property type="entry name" value="TRANSMEMBRANE PROLYL 4-HYDROXYLASE"/>
    <property type="match status" value="1"/>
</dbReference>
<dbReference type="AlphaFoldDB" id="A0A1J0KS58"/>
<dbReference type="InterPro" id="IPR006620">
    <property type="entry name" value="Pro_4_hyd_alph"/>
</dbReference>
<dbReference type="Proteomes" id="UP000182521">
    <property type="component" value="Chromosome"/>
</dbReference>
<keyword evidence="4" id="KW-0223">Dioxygenase</keyword>
<dbReference type="Gene3D" id="2.60.120.620">
    <property type="entry name" value="q2cbj1_9rhob like domain"/>
    <property type="match status" value="1"/>
</dbReference>
<evidence type="ECO:0000256" key="1">
    <source>
        <dbReference type="ARBA" id="ARBA00001961"/>
    </source>
</evidence>